<keyword evidence="2" id="KW-1185">Reference proteome</keyword>
<dbReference type="AlphaFoldDB" id="A0A834MB38"/>
<evidence type="ECO:0000313" key="1">
    <source>
        <dbReference type="EMBL" id="KAF7275161.1"/>
    </source>
</evidence>
<evidence type="ECO:0000313" key="2">
    <source>
        <dbReference type="Proteomes" id="UP000625711"/>
    </source>
</evidence>
<reference evidence="1" key="1">
    <citation type="submission" date="2020-08" db="EMBL/GenBank/DDBJ databases">
        <title>Genome sequencing and assembly of the red palm weevil Rhynchophorus ferrugineus.</title>
        <authorList>
            <person name="Dias G.B."/>
            <person name="Bergman C.M."/>
            <person name="Manee M."/>
        </authorList>
    </citation>
    <scope>NUCLEOTIDE SEQUENCE</scope>
    <source>
        <strain evidence="1">AA-2017</strain>
        <tissue evidence="1">Whole larva</tissue>
    </source>
</reference>
<organism evidence="1 2">
    <name type="scientific">Rhynchophorus ferrugineus</name>
    <name type="common">Red palm weevil</name>
    <name type="synonym">Curculio ferrugineus</name>
    <dbReference type="NCBI Taxonomy" id="354439"/>
    <lineage>
        <taxon>Eukaryota</taxon>
        <taxon>Metazoa</taxon>
        <taxon>Ecdysozoa</taxon>
        <taxon>Arthropoda</taxon>
        <taxon>Hexapoda</taxon>
        <taxon>Insecta</taxon>
        <taxon>Pterygota</taxon>
        <taxon>Neoptera</taxon>
        <taxon>Endopterygota</taxon>
        <taxon>Coleoptera</taxon>
        <taxon>Polyphaga</taxon>
        <taxon>Cucujiformia</taxon>
        <taxon>Curculionidae</taxon>
        <taxon>Dryophthorinae</taxon>
        <taxon>Rhynchophorus</taxon>
    </lineage>
</organism>
<proteinExistence type="predicted"/>
<accession>A0A834MB38</accession>
<gene>
    <name evidence="1" type="ORF">GWI33_012126</name>
</gene>
<feature type="non-terminal residue" evidence="1">
    <location>
        <position position="68"/>
    </location>
</feature>
<name>A0A834MB38_RHYFE</name>
<sequence length="68" mass="7563">MPDADSLLVRWQKWQESCVIACGAIVILAALECNRTVAKCRGRIVLSYVKRIGFQWDATLVGREGPSI</sequence>
<protein>
    <submittedName>
        <fullName evidence="1">Uncharacterized protein</fullName>
    </submittedName>
</protein>
<dbReference type="EMBL" id="JAACXV010011177">
    <property type="protein sequence ID" value="KAF7275161.1"/>
    <property type="molecule type" value="Genomic_DNA"/>
</dbReference>
<dbReference type="Proteomes" id="UP000625711">
    <property type="component" value="Unassembled WGS sequence"/>
</dbReference>
<comment type="caution">
    <text evidence="1">The sequence shown here is derived from an EMBL/GenBank/DDBJ whole genome shotgun (WGS) entry which is preliminary data.</text>
</comment>